<gene>
    <name evidence="2" type="ORF">ZT3D7_G11715</name>
</gene>
<feature type="compositionally biased region" description="Polar residues" evidence="1">
    <location>
        <begin position="295"/>
        <end position="307"/>
    </location>
</feature>
<organism evidence="2 3">
    <name type="scientific">Zymoseptoria tritici (strain ST99CH_3D7)</name>
    <dbReference type="NCBI Taxonomy" id="1276538"/>
    <lineage>
        <taxon>Eukaryota</taxon>
        <taxon>Fungi</taxon>
        <taxon>Dikarya</taxon>
        <taxon>Ascomycota</taxon>
        <taxon>Pezizomycotina</taxon>
        <taxon>Dothideomycetes</taxon>
        <taxon>Dothideomycetidae</taxon>
        <taxon>Mycosphaerellales</taxon>
        <taxon>Mycosphaerellaceae</taxon>
        <taxon>Zymoseptoria</taxon>
    </lineage>
</organism>
<sequence length="357" mass="39241">MNTKINRRDSLVNGPEDSTRSSSQSSNRKCEYSRLLDDPFVAMLLNYPRQLGVPTNTTPDVRHTSQSPQSPQSPLLPPFGYQAGPPMDITPVSRLTPPPRLWQTTQPPSTPIAAPRSSSSIRITPPPRPWQTTQPPSTPIAAPRSSSSIRNPPARGPQRSTASWTLPLEPVSPTLRLGSTETPPRHPLFDNADSPPAHQTSSHQHSTARWTLPLEPVSPTLRPRSTETRPRHPLFDNADSPPPYQTRSHQHSTASWTLPLEPVSPTLRLGSAETPPPHPLFDPLFDNADSPPPHQTTSHQPSSNTNRQYTFVVVSQEIMEEVCQKVTGGRMNYSAMDLSNAIDEAGIRCTTDGNPRG</sequence>
<feature type="compositionally biased region" description="Polar residues" evidence="1">
    <location>
        <begin position="197"/>
        <end position="209"/>
    </location>
</feature>
<accession>A0A1X7SAB7</accession>
<feature type="region of interest" description="Disordered" evidence="1">
    <location>
        <begin position="51"/>
        <end position="307"/>
    </location>
</feature>
<proteinExistence type="predicted"/>
<reference evidence="2 3" key="1">
    <citation type="submission" date="2016-06" db="EMBL/GenBank/DDBJ databases">
        <authorList>
            <person name="Kjaerup R.B."/>
            <person name="Dalgaard T.S."/>
            <person name="Juul-Madsen H.R."/>
        </authorList>
    </citation>
    <scope>NUCLEOTIDE SEQUENCE [LARGE SCALE GENOMIC DNA]</scope>
</reference>
<dbReference type="EMBL" id="LT853708">
    <property type="protein sequence ID" value="SMQ56560.1"/>
    <property type="molecule type" value="Genomic_DNA"/>
</dbReference>
<feature type="compositionally biased region" description="Polar residues" evidence="1">
    <location>
        <begin position="245"/>
        <end position="256"/>
    </location>
</feature>
<evidence type="ECO:0000256" key="1">
    <source>
        <dbReference type="SAM" id="MobiDB-lite"/>
    </source>
</evidence>
<evidence type="ECO:0000313" key="3">
    <source>
        <dbReference type="Proteomes" id="UP000215127"/>
    </source>
</evidence>
<feature type="compositionally biased region" description="Low complexity" evidence="1">
    <location>
        <begin position="111"/>
        <end position="123"/>
    </location>
</feature>
<evidence type="ECO:0000313" key="2">
    <source>
        <dbReference type="EMBL" id="SMQ56560.1"/>
    </source>
</evidence>
<feature type="region of interest" description="Disordered" evidence="1">
    <location>
        <begin position="1"/>
        <end position="33"/>
    </location>
</feature>
<name>A0A1X7SAB7_ZYMT9</name>
<dbReference type="Proteomes" id="UP000215127">
    <property type="component" value="Chromosome 20"/>
</dbReference>
<dbReference type="AlphaFoldDB" id="A0A1X7SAB7"/>
<feature type="compositionally biased region" description="Basic and acidic residues" evidence="1">
    <location>
        <begin position="224"/>
        <end position="234"/>
    </location>
</feature>
<protein>
    <submittedName>
        <fullName evidence="2">Uncharacterized protein</fullName>
    </submittedName>
</protein>
<keyword evidence="3" id="KW-1185">Reference proteome</keyword>
<feature type="compositionally biased region" description="Basic and acidic residues" evidence="1">
    <location>
        <begin position="1"/>
        <end position="10"/>
    </location>
</feature>